<dbReference type="Pfam" id="PF03458">
    <property type="entry name" value="Gly_transporter"/>
    <property type="match status" value="2"/>
</dbReference>
<accession>A0ABY7TBJ1</accession>
<comment type="similarity">
    <text evidence="2">Belongs to the UPF0126 family.</text>
</comment>
<evidence type="ECO:0000313" key="10">
    <source>
        <dbReference type="Proteomes" id="UP001216139"/>
    </source>
</evidence>
<feature type="transmembrane region" description="Helical" evidence="7">
    <location>
        <begin position="151"/>
        <end position="170"/>
    </location>
</feature>
<comment type="subcellular location">
    <subcellularLocation>
        <location evidence="1">Cell membrane</location>
        <topology evidence="1">Multi-pass membrane protein</topology>
    </subcellularLocation>
</comment>
<evidence type="ECO:0000256" key="1">
    <source>
        <dbReference type="ARBA" id="ARBA00004651"/>
    </source>
</evidence>
<dbReference type="EMBL" id="CP117167">
    <property type="protein sequence ID" value="WCT13088.1"/>
    <property type="molecule type" value="Genomic_DNA"/>
</dbReference>
<feature type="transmembrane region" description="Helical" evidence="7">
    <location>
        <begin position="88"/>
        <end position="108"/>
    </location>
</feature>
<protein>
    <submittedName>
        <fullName evidence="9">Trimeric intracellular cation channel family protein</fullName>
    </submittedName>
</protein>
<feature type="transmembrane region" description="Helical" evidence="7">
    <location>
        <begin position="61"/>
        <end position="81"/>
    </location>
</feature>
<name>A0ABY7TBJ1_9SPHI</name>
<feature type="transmembrane region" description="Helical" evidence="7">
    <location>
        <begin position="114"/>
        <end position="139"/>
    </location>
</feature>
<keyword evidence="6 7" id="KW-0472">Membrane</keyword>
<proteinExistence type="inferred from homology"/>
<keyword evidence="4 7" id="KW-0812">Transmembrane</keyword>
<dbReference type="Proteomes" id="UP001216139">
    <property type="component" value="Chromosome"/>
</dbReference>
<organism evidence="9 10">
    <name type="scientific">Mucilaginibacter jinjuensis</name>
    <dbReference type="NCBI Taxonomy" id="1176721"/>
    <lineage>
        <taxon>Bacteria</taxon>
        <taxon>Pseudomonadati</taxon>
        <taxon>Bacteroidota</taxon>
        <taxon>Sphingobacteriia</taxon>
        <taxon>Sphingobacteriales</taxon>
        <taxon>Sphingobacteriaceae</taxon>
        <taxon>Mucilaginibacter</taxon>
    </lineage>
</organism>
<sequence>MTLDVSTIIEILGTISFTISGVFSAMQKRLDIMGVIIIGFVTAIGGGTVRDVLIGNTPVSWMRNIDIPLIILVTAICTIIFKHYIKTFKVTLFLFDALGLGLFTIIGVQKGLSAGLHPAICVALGTITGCFGGVIRDILLNTIPLIFHKEIYASACIIGGSLYLLMLHVIDPALAKLMAVAVVCGIRIVAVRFGLKLPVS</sequence>
<evidence type="ECO:0000256" key="7">
    <source>
        <dbReference type="SAM" id="Phobius"/>
    </source>
</evidence>
<feature type="domain" description="Glycine transporter" evidence="8">
    <location>
        <begin position="94"/>
        <end position="166"/>
    </location>
</feature>
<dbReference type="InterPro" id="IPR005115">
    <property type="entry name" value="Gly_transporter"/>
</dbReference>
<evidence type="ECO:0000313" key="9">
    <source>
        <dbReference type="EMBL" id="WCT13088.1"/>
    </source>
</evidence>
<gene>
    <name evidence="9" type="ORF">PQO05_03965</name>
</gene>
<evidence type="ECO:0000256" key="2">
    <source>
        <dbReference type="ARBA" id="ARBA00008193"/>
    </source>
</evidence>
<keyword evidence="5 7" id="KW-1133">Transmembrane helix</keyword>
<feature type="transmembrane region" description="Helical" evidence="7">
    <location>
        <begin position="32"/>
        <end position="49"/>
    </location>
</feature>
<keyword evidence="10" id="KW-1185">Reference proteome</keyword>
<keyword evidence="3" id="KW-1003">Cell membrane</keyword>
<evidence type="ECO:0000256" key="6">
    <source>
        <dbReference type="ARBA" id="ARBA00023136"/>
    </source>
</evidence>
<reference evidence="9 10" key="1">
    <citation type="submission" date="2023-02" db="EMBL/GenBank/DDBJ databases">
        <title>Genome sequence of Mucilaginibacter jinjuensis strain KACC 16571.</title>
        <authorList>
            <person name="Kim S."/>
            <person name="Heo J."/>
            <person name="Kwon S.-W."/>
        </authorList>
    </citation>
    <scope>NUCLEOTIDE SEQUENCE [LARGE SCALE GENOMIC DNA]</scope>
    <source>
        <strain evidence="9 10">KACC 16571</strain>
    </source>
</reference>
<feature type="domain" description="Glycine transporter" evidence="8">
    <location>
        <begin position="8"/>
        <end position="82"/>
    </location>
</feature>
<evidence type="ECO:0000259" key="8">
    <source>
        <dbReference type="Pfam" id="PF03458"/>
    </source>
</evidence>
<evidence type="ECO:0000256" key="5">
    <source>
        <dbReference type="ARBA" id="ARBA00022989"/>
    </source>
</evidence>
<feature type="transmembrane region" description="Helical" evidence="7">
    <location>
        <begin position="6"/>
        <end position="25"/>
    </location>
</feature>
<evidence type="ECO:0000256" key="4">
    <source>
        <dbReference type="ARBA" id="ARBA00022692"/>
    </source>
</evidence>
<dbReference type="RefSeq" id="WP_273631357.1">
    <property type="nucleotide sequence ID" value="NZ_CP117167.1"/>
</dbReference>
<evidence type="ECO:0000256" key="3">
    <source>
        <dbReference type="ARBA" id="ARBA00022475"/>
    </source>
</evidence>
<dbReference type="PANTHER" id="PTHR30506:SF3">
    <property type="entry name" value="UPF0126 INNER MEMBRANE PROTEIN YADS-RELATED"/>
    <property type="match status" value="1"/>
</dbReference>
<dbReference type="PANTHER" id="PTHR30506">
    <property type="entry name" value="INNER MEMBRANE PROTEIN"/>
    <property type="match status" value="1"/>
</dbReference>